<organism evidence="1 2">
    <name type="scientific">Sporisorium reilianum (strain SRZ2)</name>
    <name type="common">Maize head smut fungus</name>
    <dbReference type="NCBI Taxonomy" id="999809"/>
    <lineage>
        <taxon>Eukaryota</taxon>
        <taxon>Fungi</taxon>
        <taxon>Dikarya</taxon>
        <taxon>Basidiomycota</taxon>
        <taxon>Ustilaginomycotina</taxon>
        <taxon>Ustilaginomycetes</taxon>
        <taxon>Ustilaginales</taxon>
        <taxon>Ustilaginaceae</taxon>
        <taxon>Sporisorium</taxon>
    </lineage>
</organism>
<proteinExistence type="predicted"/>
<gene>
    <name evidence="1" type="ORF">sr10070</name>
</gene>
<dbReference type="Proteomes" id="UP000008867">
    <property type="component" value="Chromosome 19"/>
</dbReference>
<dbReference type="CDD" id="cd00024">
    <property type="entry name" value="CD_CSD"/>
    <property type="match status" value="1"/>
</dbReference>
<keyword evidence="2" id="KW-1185">Reference proteome</keyword>
<reference evidence="1 2" key="1">
    <citation type="journal article" date="2010" name="Science">
        <title>Pathogenicity determinants in smut fungi revealed by genome comparison.</title>
        <authorList>
            <person name="Schirawski J."/>
            <person name="Mannhaupt G."/>
            <person name="Muench K."/>
            <person name="Brefort T."/>
            <person name="Schipper K."/>
            <person name="Doehlemann G."/>
            <person name="Di Stasio M."/>
            <person name="Roessel N."/>
            <person name="Mendoza-Mendoza A."/>
            <person name="Pester D."/>
            <person name="Mueller O."/>
            <person name="Winterberg B."/>
            <person name="Meyer E."/>
            <person name="Ghareeb H."/>
            <person name="Wollenberg T."/>
            <person name="Muensterkoetter M."/>
            <person name="Wong P."/>
            <person name="Walter M."/>
            <person name="Stukenbrock E."/>
            <person name="Gueldener U."/>
            <person name="Kahmann R."/>
        </authorList>
    </citation>
    <scope>NUCLEOTIDE SEQUENCE [LARGE SCALE GENOMIC DNA]</scope>
    <source>
        <strain evidence="2">SRZ2</strain>
    </source>
</reference>
<dbReference type="VEuPathDB" id="FungiDB:sr10070"/>
<accession>E6ZS88</accession>
<protein>
    <recommendedName>
        <fullName evidence="3">Chromo domain-containing protein</fullName>
    </recommendedName>
</protein>
<evidence type="ECO:0000313" key="2">
    <source>
        <dbReference type="Proteomes" id="UP000008867"/>
    </source>
</evidence>
<evidence type="ECO:0008006" key="3">
    <source>
        <dbReference type="Google" id="ProtNLM"/>
    </source>
</evidence>
<sequence>MEGLAILNINASSLGDVGCNCDDDECGPRRGFYEYRVVWAGYPVYSSSWEQSSRHFPLENLAAPVVERELAKQNLLWQFRGSVLKERKLVELVTDMVYVIEVYEDYLKYIEEDDECAKLNEAELPLLDPGLSDRFMTAVFTVTPSFVLIESSIS</sequence>
<evidence type="ECO:0000313" key="1">
    <source>
        <dbReference type="EMBL" id="CBQ70095.1"/>
    </source>
</evidence>
<dbReference type="AlphaFoldDB" id="E6ZS88"/>
<dbReference type="HOGENOM" id="CLU_1705388_0_0_1"/>
<dbReference type="EMBL" id="FQ311440">
    <property type="protein sequence ID" value="CBQ70095.1"/>
    <property type="molecule type" value="Genomic_DNA"/>
</dbReference>
<name>E6ZS88_SPORE</name>